<evidence type="ECO:0000313" key="3">
    <source>
        <dbReference type="EMBL" id="ATD60251.1"/>
    </source>
</evidence>
<dbReference type="Pfam" id="PF05922">
    <property type="entry name" value="Inhibitor_I9"/>
    <property type="match status" value="1"/>
</dbReference>
<organism evidence="3 4">
    <name type="scientific">Janthinobacterium svalbardensis</name>
    <dbReference type="NCBI Taxonomy" id="368607"/>
    <lineage>
        <taxon>Bacteria</taxon>
        <taxon>Pseudomonadati</taxon>
        <taxon>Pseudomonadota</taxon>
        <taxon>Betaproteobacteria</taxon>
        <taxon>Burkholderiales</taxon>
        <taxon>Oxalobacteraceae</taxon>
        <taxon>Janthinobacterium</taxon>
    </lineage>
</organism>
<gene>
    <name evidence="3" type="ORF">CNX70_08645</name>
</gene>
<evidence type="ECO:0000313" key="4">
    <source>
        <dbReference type="Proteomes" id="UP000218437"/>
    </source>
</evidence>
<sequence length="192" mass="20780">MHIRLPCRLWLIQSFLCIVNNKTSAKSLNLRKTPCCAARAACRAARVQSVHGWHAAAANRRSTHVRIPSGSGHSRWRHGAAGRRIGRPTRQAYIVQLPVQLPAAAPTAAAPGAAQREARATQAEAQRRAVLALVPEASVQHHYTATLNGFAALLTPAEVKRLRASPLVARVSPSTEEHVNDRGARSVPDAQR</sequence>
<proteinExistence type="predicted"/>
<dbReference type="AlphaFoldDB" id="A0A290WTQ3"/>
<dbReference type="Gene3D" id="3.30.70.80">
    <property type="entry name" value="Peptidase S8 propeptide/proteinase inhibitor I9"/>
    <property type="match status" value="1"/>
</dbReference>
<keyword evidence="4" id="KW-1185">Reference proteome</keyword>
<dbReference type="Proteomes" id="UP000218437">
    <property type="component" value="Chromosome"/>
</dbReference>
<dbReference type="InterPro" id="IPR037045">
    <property type="entry name" value="S8pro/Inhibitor_I9_sf"/>
</dbReference>
<accession>A0A290WTQ3</accession>
<feature type="region of interest" description="Disordered" evidence="1">
    <location>
        <begin position="172"/>
        <end position="192"/>
    </location>
</feature>
<dbReference type="KEGG" id="jsv:CNX70_08645"/>
<evidence type="ECO:0000259" key="2">
    <source>
        <dbReference type="Pfam" id="PF05922"/>
    </source>
</evidence>
<protein>
    <recommendedName>
        <fullName evidence="2">Inhibitor I9 domain-containing protein</fullName>
    </recommendedName>
</protein>
<dbReference type="EMBL" id="CP023422">
    <property type="protein sequence ID" value="ATD60251.1"/>
    <property type="molecule type" value="Genomic_DNA"/>
</dbReference>
<feature type="domain" description="Inhibitor I9" evidence="2">
    <location>
        <begin position="93"/>
        <end position="176"/>
    </location>
</feature>
<evidence type="ECO:0000256" key="1">
    <source>
        <dbReference type="SAM" id="MobiDB-lite"/>
    </source>
</evidence>
<reference evidence="3 4" key="1">
    <citation type="submission" date="2017-09" db="EMBL/GenBank/DDBJ databases">
        <title>Complete genome sequence of Janthinobacterium svalbardensis PAMC 27463.</title>
        <authorList>
            <person name="Cho Y.-J."/>
            <person name="Cho A."/>
            <person name="Kim O.-S."/>
            <person name="Lee J.-I."/>
        </authorList>
    </citation>
    <scope>NUCLEOTIDE SEQUENCE [LARGE SCALE GENOMIC DNA]</scope>
    <source>
        <strain evidence="3 4">PAMC 27463</strain>
    </source>
</reference>
<name>A0A290WTQ3_9BURK</name>
<feature type="compositionally biased region" description="Basic and acidic residues" evidence="1">
    <location>
        <begin position="175"/>
        <end position="184"/>
    </location>
</feature>
<dbReference type="InterPro" id="IPR010259">
    <property type="entry name" value="S8pro/Inhibitor_I9"/>
</dbReference>
<dbReference type="SUPFAM" id="SSF54897">
    <property type="entry name" value="Protease propeptides/inhibitors"/>
    <property type="match status" value="1"/>
</dbReference>